<feature type="domain" description="C2H2-type" evidence="2">
    <location>
        <begin position="54"/>
        <end position="77"/>
    </location>
</feature>
<reference evidence="3" key="1">
    <citation type="submission" date="2015-12" db="EMBL/GenBank/DDBJ databases">
        <title>De novo transcriptome assembly of four potential Pierce s Disease insect vectors from Arizona vineyards.</title>
        <authorList>
            <person name="Tassone E.E."/>
        </authorList>
    </citation>
    <scope>NUCLEOTIDE SEQUENCE</scope>
</reference>
<evidence type="ECO:0000313" key="3">
    <source>
        <dbReference type="EMBL" id="JAS14372.1"/>
    </source>
</evidence>
<dbReference type="SMART" id="SM00355">
    <property type="entry name" value="ZnF_C2H2"/>
    <property type="match status" value="3"/>
</dbReference>
<evidence type="ECO:0000256" key="1">
    <source>
        <dbReference type="SAM" id="MobiDB-lite"/>
    </source>
</evidence>
<organism evidence="3">
    <name type="scientific">Clastoptera arizonana</name>
    <name type="common">Arizona spittle bug</name>
    <dbReference type="NCBI Taxonomy" id="38151"/>
    <lineage>
        <taxon>Eukaryota</taxon>
        <taxon>Metazoa</taxon>
        <taxon>Ecdysozoa</taxon>
        <taxon>Arthropoda</taxon>
        <taxon>Hexapoda</taxon>
        <taxon>Insecta</taxon>
        <taxon>Pterygota</taxon>
        <taxon>Neoptera</taxon>
        <taxon>Paraneoptera</taxon>
        <taxon>Hemiptera</taxon>
        <taxon>Auchenorrhyncha</taxon>
        <taxon>Cercopoidea</taxon>
        <taxon>Clastopteridae</taxon>
        <taxon>Clastoptera</taxon>
    </lineage>
</organism>
<protein>
    <recommendedName>
        <fullName evidence="2">C2H2-type domain-containing protein</fullName>
    </recommendedName>
</protein>
<dbReference type="AlphaFoldDB" id="A0A1B6CLS2"/>
<feature type="region of interest" description="Disordered" evidence="1">
    <location>
        <begin position="160"/>
        <end position="179"/>
    </location>
</feature>
<sequence length="226" mass="26397">MDIENLKLVGVGRRQPNDDLFVSGDQICRMFKREGIVDIDEEQLCHKIISIFQCELANCPREFTSILEYEDHYNSCHRFTCIVCKKSLPSSHLLDIHISETHDSFFLAQADRKPMYKCYVEDCDVKSLNAAERKSHCIVEHKLPPNFRFDCAPKKNIKKRNDNQMDVTEDKPKAPTKGPFTFGYNSQQKFCQRKPWHKRGNRSTLKPDKEQPLEMSQLMDTLPLEQ</sequence>
<name>A0A1B6CLS2_9HEMI</name>
<dbReference type="PROSITE" id="PS00028">
    <property type="entry name" value="ZINC_FINGER_C2H2_1"/>
    <property type="match status" value="2"/>
</dbReference>
<feature type="region of interest" description="Disordered" evidence="1">
    <location>
        <begin position="190"/>
        <end position="226"/>
    </location>
</feature>
<dbReference type="InterPro" id="IPR013087">
    <property type="entry name" value="Znf_C2H2_type"/>
</dbReference>
<dbReference type="PANTHER" id="PTHR21354:SF0">
    <property type="entry name" value="ZINC FINGER PROTEIN 511"/>
    <property type="match status" value="1"/>
</dbReference>
<evidence type="ECO:0000259" key="2">
    <source>
        <dbReference type="PROSITE" id="PS00028"/>
    </source>
</evidence>
<gene>
    <name evidence="3" type="ORF">g.9915</name>
</gene>
<feature type="domain" description="C2H2-type" evidence="2">
    <location>
        <begin position="81"/>
        <end position="102"/>
    </location>
</feature>
<dbReference type="PANTHER" id="PTHR21354">
    <property type="entry name" value="ZINC FINGER PROTEIN 511"/>
    <property type="match status" value="1"/>
</dbReference>
<dbReference type="InterPro" id="IPR039258">
    <property type="entry name" value="ZNF511"/>
</dbReference>
<accession>A0A1B6CLS2</accession>
<dbReference type="EMBL" id="GEDC01022926">
    <property type="protein sequence ID" value="JAS14372.1"/>
    <property type="molecule type" value="Transcribed_RNA"/>
</dbReference>
<proteinExistence type="predicted"/>
<feature type="compositionally biased region" description="Basic and acidic residues" evidence="1">
    <location>
        <begin position="160"/>
        <end position="173"/>
    </location>
</feature>
<feature type="compositionally biased region" description="Basic residues" evidence="1">
    <location>
        <begin position="191"/>
        <end position="201"/>
    </location>
</feature>